<feature type="compositionally biased region" description="Gly residues" evidence="1">
    <location>
        <begin position="42"/>
        <end position="55"/>
    </location>
</feature>
<dbReference type="Gene3D" id="3.10.450.160">
    <property type="entry name" value="inner membrane protein cigr"/>
    <property type="match status" value="1"/>
</dbReference>
<organism evidence="3 4">
    <name type="scientific">Sphingomonas kyeonggiensis</name>
    <dbReference type="NCBI Taxonomy" id="1268553"/>
    <lineage>
        <taxon>Bacteria</taxon>
        <taxon>Pseudomonadati</taxon>
        <taxon>Pseudomonadota</taxon>
        <taxon>Alphaproteobacteria</taxon>
        <taxon>Sphingomonadales</taxon>
        <taxon>Sphingomonadaceae</taxon>
        <taxon>Sphingomonas</taxon>
    </lineage>
</organism>
<dbReference type="EMBL" id="JACIEH010000003">
    <property type="protein sequence ID" value="MBB4099793.1"/>
    <property type="molecule type" value="Genomic_DNA"/>
</dbReference>
<proteinExistence type="predicted"/>
<dbReference type="AlphaFoldDB" id="A0A7W6JUG4"/>
<evidence type="ECO:0008006" key="5">
    <source>
        <dbReference type="Google" id="ProtNLM"/>
    </source>
</evidence>
<evidence type="ECO:0000256" key="2">
    <source>
        <dbReference type="SAM" id="SignalP"/>
    </source>
</evidence>
<feature type="region of interest" description="Disordered" evidence="1">
    <location>
        <begin position="19"/>
        <end position="104"/>
    </location>
</feature>
<accession>A0A7W6JUG4</accession>
<name>A0A7W6JUG4_9SPHN</name>
<reference evidence="3 4" key="1">
    <citation type="submission" date="2020-08" db="EMBL/GenBank/DDBJ databases">
        <title>Genomic Encyclopedia of Type Strains, Phase IV (KMG-IV): sequencing the most valuable type-strain genomes for metagenomic binning, comparative biology and taxonomic classification.</title>
        <authorList>
            <person name="Goeker M."/>
        </authorList>
    </citation>
    <scope>NUCLEOTIDE SEQUENCE [LARGE SCALE GENOMIC DNA]</scope>
    <source>
        <strain evidence="3 4">DSM 101806</strain>
    </source>
</reference>
<feature type="signal peptide" evidence="2">
    <location>
        <begin position="1"/>
        <end position="21"/>
    </location>
</feature>
<evidence type="ECO:0000256" key="1">
    <source>
        <dbReference type="SAM" id="MobiDB-lite"/>
    </source>
</evidence>
<keyword evidence="4" id="KW-1185">Reference proteome</keyword>
<gene>
    <name evidence="3" type="ORF">GGR46_003365</name>
</gene>
<protein>
    <recommendedName>
        <fullName evidence="5">Nickel/cobalt transporter regulator</fullName>
    </recommendedName>
</protein>
<comment type="caution">
    <text evidence="3">The sequence shown here is derived from an EMBL/GenBank/DDBJ whole genome shotgun (WGS) entry which is preliminary data.</text>
</comment>
<feature type="compositionally biased region" description="Pro residues" evidence="1">
    <location>
        <begin position="56"/>
        <end position="85"/>
    </location>
</feature>
<dbReference type="RefSeq" id="WP_183999154.1">
    <property type="nucleotide sequence ID" value="NZ_JACIEH010000003.1"/>
</dbReference>
<dbReference type="Proteomes" id="UP000557392">
    <property type="component" value="Unassembled WGS sequence"/>
</dbReference>
<evidence type="ECO:0000313" key="3">
    <source>
        <dbReference type="EMBL" id="MBB4099793.1"/>
    </source>
</evidence>
<dbReference type="InterPro" id="IPR024572">
    <property type="entry name" value="RcnB"/>
</dbReference>
<keyword evidence="2" id="KW-0732">Signal</keyword>
<evidence type="ECO:0000313" key="4">
    <source>
        <dbReference type="Proteomes" id="UP000557392"/>
    </source>
</evidence>
<feature type="compositionally biased region" description="Low complexity" evidence="1">
    <location>
        <begin position="30"/>
        <end position="41"/>
    </location>
</feature>
<dbReference type="Pfam" id="PF11776">
    <property type="entry name" value="RcnB"/>
    <property type="match status" value="1"/>
</dbReference>
<feature type="chain" id="PRO_5030928597" description="Nickel/cobalt transporter regulator" evidence="2">
    <location>
        <begin position="22"/>
        <end position="177"/>
    </location>
</feature>
<sequence length="177" mass="19399">MKKLTSLAAMAILLAPAIAEAQQHRPGDRPPGQSGQRPPSGGHHGGPGGPGGGPGRPNPGQPGVRPPAPRPPVVRPPNPRPPVARPPHRPGIGRPPQFRPIHRPPFRYPPGYRYQRWSIGGLLPLLFLSNSYYYDGWYDLGLGAPPRGYRWVRYGPDLLLVNVRTRRVVDVIYGAFY</sequence>